<protein>
    <submittedName>
        <fullName evidence="1">Uncharacterized protein</fullName>
    </submittedName>
</protein>
<proteinExistence type="predicted"/>
<evidence type="ECO:0000313" key="2">
    <source>
        <dbReference type="Proteomes" id="UP001151478"/>
    </source>
</evidence>
<keyword evidence="2" id="KW-1185">Reference proteome</keyword>
<accession>A0ABT5SB93</accession>
<evidence type="ECO:0000313" key="1">
    <source>
        <dbReference type="EMBL" id="MDD7914567.1"/>
    </source>
</evidence>
<dbReference type="RefSeq" id="WP_265725176.1">
    <property type="nucleotide sequence ID" value="NZ_JAOSLC020000003.1"/>
</dbReference>
<dbReference type="Proteomes" id="UP001151478">
    <property type="component" value="Unassembled WGS sequence"/>
</dbReference>
<gene>
    <name evidence="1" type="ORF">N5A56_009115</name>
</gene>
<name>A0ABT5SB93_9FLAO</name>
<sequence length="103" mass="11974">MERISKTKQTNMERVDKASLLEVISESSVKLNGNLLHIKKHLDRTILIYDENDNVSYDPVLPTLREINTENRLMVDLNYPNSSEKNTRDFGKDLINKLNEKTL</sequence>
<organism evidence="1 2">
    <name type="scientific">Polaribacter ponticola</name>
    <dbReference type="NCBI Taxonomy" id="2978475"/>
    <lineage>
        <taxon>Bacteria</taxon>
        <taxon>Pseudomonadati</taxon>
        <taxon>Bacteroidota</taxon>
        <taxon>Flavobacteriia</taxon>
        <taxon>Flavobacteriales</taxon>
        <taxon>Flavobacteriaceae</taxon>
    </lineage>
</organism>
<reference evidence="1" key="1">
    <citation type="submission" date="2023-02" db="EMBL/GenBank/DDBJ databases">
        <title>Polaribacter ponticola sp. nov., isolated from seawater.</title>
        <authorList>
            <person name="Baek J.H."/>
            <person name="Kim J.M."/>
            <person name="Choi D.G."/>
            <person name="Jeon C.O."/>
        </authorList>
    </citation>
    <scope>NUCLEOTIDE SEQUENCE</scope>
    <source>
        <strain evidence="1">MSW5</strain>
    </source>
</reference>
<comment type="caution">
    <text evidence="1">The sequence shown here is derived from an EMBL/GenBank/DDBJ whole genome shotgun (WGS) entry which is preliminary data.</text>
</comment>
<dbReference type="EMBL" id="JAOSLC020000003">
    <property type="protein sequence ID" value="MDD7914567.1"/>
    <property type="molecule type" value="Genomic_DNA"/>
</dbReference>